<protein>
    <submittedName>
        <fullName evidence="2">Uncharacterized protein</fullName>
    </submittedName>
</protein>
<feature type="transmembrane region" description="Helical" evidence="1">
    <location>
        <begin position="853"/>
        <end position="877"/>
    </location>
</feature>
<evidence type="ECO:0000313" key="2">
    <source>
        <dbReference type="EMBL" id="KNZ47222.1"/>
    </source>
</evidence>
<keyword evidence="1" id="KW-0472">Membrane</keyword>
<dbReference type="VEuPathDB" id="FungiDB:VP01_658g1"/>
<proteinExistence type="predicted"/>
<gene>
    <name evidence="2" type="ORF">VP01_658g1</name>
</gene>
<feature type="transmembrane region" description="Helical" evidence="1">
    <location>
        <begin position="1125"/>
        <end position="1152"/>
    </location>
</feature>
<dbReference type="AlphaFoldDB" id="A0A0L6UG35"/>
<name>A0A0L6UG35_9BASI</name>
<keyword evidence="3" id="KW-1185">Reference proteome</keyword>
<feature type="transmembrane region" description="Helical" evidence="1">
    <location>
        <begin position="1083"/>
        <end position="1105"/>
    </location>
</feature>
<sequence>MRLAEMSSPIRMLQCHIPVPPCDNTIPTWLTKLSFLREPELIFKQPLFPHNYSHRASYHFKNRNHTHFYSSESPLQYPSIFWGDLHDERYIYQLLDINISAGYKKKTSEVQGLSPDTRGSGLGMNLRPRPKPRVTALPATPCEKQLTADWTQAILHYSIKRSCRCKTSYNLMTTYFYYFARQLPWKRESTAKSHLCEKSFVYSGVIPRCTAVAMACLNVVVSLMLRAEIFANWVLESFHLADCLRLASNSVSANQVSFSSILKLIFFTCGVVKPDNHINLTQVSQSEGLVTWAGAKGFLRGSCLLLLHKSFKKIKIYPSFMMKDNGHSHLSVLRHLSPTSCINHNRLVTILSQTVLRKPCRLCHLEHIFSMNWKSATVKASVWGQGELGWAQGVEGRTIKPTNRAADQYALIAGMEILRLSVPRSFRRGLCVCLPPSDASVFKNYRGQPGLAEGCSTFLIGLSASLYLSHQTLLEFCALTVPQITWRPHFRHHFPVLAKIYQGRDEAISACANWLLSSDPYRLRRPPGGTWSRIHVSLPVIAPALHAAASHTHTTPDDEEIKSSSDCFGREVIYKAGDIDTAADLLQQGLRLVSAGVQHQDRRPPHLKHFPKSRYISTRSLKSCESRTARNVRKAPLILRPTCVDLEQRQLMRSSIHNSLPLKIMPPSYGFPPFQPHHRCRHHHHTNFSLSAALAVEACQIFSITHTSPSIIKYLPCHFFVQHFIECAAQESGENSTECFEPPHGHQQPDIWLALSMLHRNKQEMKHLPSKNQIPFPASPSIIPITFLYSFLSHLDRSNLGNARVAGQSFPITLPQQRNEKKSPSKRKKKYLSFLLSTGLQESLAITDHQFSIALTVTFVLVIFLLPSTCASISTLLTHFSSHIPYMNSSFSLHNHRLRPPNYQSTSSMHSHLTHLLFVPRNRLIQPQKLLKKVGANIMIPSLVAIWGLVTTLQDADLVRSLKKNLQASCTTTRAYSLQGVCALLRVIPLAYSFLVPPRLNHPLLSVPAGGLYPVSFHQGALCTDVAPRADIHPRVITYRLPYFTSPMHTKGPLSLFSFAPPLERSAIPHRSVLVRRGTIRRLIGRLCVLVNSAVLLFSLSLMFLPSIIPSPETALAISLVGAGYLSFVISLFLSLSLCCPSQWIILHLLTSVREGIPGRQDKVLSGLWVSGFVVTCLLHFSLDFSSPNKELKKPTLPISPRCSPLNNSSPSYFSFTDVCFWSGRKSTKLALPNAFPFFLSPLIHHQCSKPH</sequence>
<organism evidence="2 3">
    <name type="scientific">Puccinia sorghi</name>
    <dbReference type="NCBI Taxonomy" id="27349"/>
    <lineage>
        <taxon>Eukaryota</taxon>
        <taxon>Fungi</taxon>
        <taxon>Dikarya</taxon>
        <taxon>Basidiomycota</taxon>
        <taxon>Pucciniomycotina</taxon>
        <taxon>Pucciniomycetes</taxon>
        <taxon>Pucciniales</taxon>
        <taxon>Pucciniaceae</taxon>
        <taxon>Puccinia</taxon>
    </lineage>
</organism>
<dbReference type="EMBL" id="LAVV01011929">
    <property type="protein sequence ID" value="KNZ47222.1"/>
    <property type="molecule type" value="Genomic_DNA"/>
</dbReference>
<keyword evidence="1" id="KW-0812">Transmembrane</keyword>
<evidence type="ECO:0000256" key="1">
    <source>
        <dbReference type="SAM" id="Phobius"/>
    </source>
</evidence>
<keyword evidence="1" id="KW-1133">Transmembrane helix</keyword>
<accession>A0A0L6UG35</accession>
<dbReference type="Proteomes" id="UP000037035">
    <property type="component" value="Unassembled WGS sequence"/>
</dbReference>
<comment type="caution">
    <text evidence="2">The sequence shown here is derived from an EMBL/GenBank/DDBJ whole genome shotgun (WGS) entry which is preliminary data.</text>
</comment>
<reference evidence="2 3" key="1">
    <citation type="submission" date="2015-08" db="EMBL/GenBank/DDBJ databases">
        <title>Next Generation Sequencing and Analysis of the Genome of Puccinia sorghi L Schw, the Causal Agent of Maize Common Rust.</title>
        <authorList>
            <person name="Rochi L."/>
            <person name="Burguener G."/>
            <person name="Darino M."/>
            <person name="Turjanski A."/>
            <person name="Kreff E."/>
            <person name="Dieguez M.J."/>
            <person name="Sacco F."/>
        </authorList>
    </citation>
    <scope>NUCLEOTIDE SEQUENCE [LARGE SCALE GENOMIC DNA]</scope>
    <source>
        <strain evidence="2 3">RO10H11247</strain>
    </source>
</reference>
<evidence type="ECO:0000313" key="3">
    <source>
        <dbReference type="Proteomes" id="UP000037035"/>
    </source>
</evidence>
<dbReference type="STRING" id="27349.A0A0L6UG35"/>